<organism evidence="2 3">
    <name type="scientific">Dichomitus squalens</name>
    <dbReference type="NCBI Taxonomy" id="114155"/>
    <lineage>
        <taxon>Eukaryota</taxon>
        <taxon>Fungi</taxon>
        <taxon>Dikarya</taxon>
        <taxon>Basidiomycota</taxon>
        <taxon>Agaricomycotina</taxon>
        <taxon>Agaricomycetes</taxon>
        <taxon>Polyporales</taxon>
        <taxon>Polyporaceae</taxon>
        <taxon>Dichomitus</taxon>
    </lineage>
</organism>
<dbReference type="Proteomes" id="UP000292082">
    <property type="component" value="Unassembled WGS sequence"/>
</dbReference>
<evidence type="ECO:0000313" key="2">
    <source>
        <dbReference type="EMBL" id="TBU61971.1"/>
    </source>
</evidence>
<gene>
    <name evidence="2" type="ORF">BD310DRAFT_115049</name>
</gene>
<evidence type="ECO:0000313" key="3">
    <source>
        <dbReference type="Proteomes" id="UP000292082"/>
    </source>
</evidence>
<sequence>MADGCLLRPLCIEIGPVESVRISVVWENVLTATLPQPSSREAGRIELANMRPPSHTCAPPLVPTVRPCGDVCLQEGLVVPVALVIASIVFDVGAWYHIEVGFPVDAAAAASLDSLRPSSWPTLRRRPLMPSLRPTRTKARASSSKSGPRPSQSSLARCPRGRR</sequence>
<protein>
    <submittedName>
        <fullName evidence="2">Uncharacterized protein</fullName>
    </submittedName>
</protein>
<feature type="region of interest" description="Disordered" evidence="1">
    <location>
        <begin position="123"/>
        <end position="163"/>
    </location>
</feature>
<proteinExistence type="predicted"/>
<dbReference type="EMBL" id="ML145095">
    <property type="protein sequence ID" value="TBU61971.1"/>
    <property type="molecule type" value="Genomic_DNA"/>
</dbReference>
<reference evidence="2 3" key="1">
    <citation type="submission" date="2019-01" db="EMBL/GenBank/DDBJ databases">
        <title>Draft genome sequences of three monokaryotic isolates of the white-rot basidiomycete fungus Dichomitus squalens.</title>
        <authorList>
            <consortium name="DOE Joint Genome Institute"/>
            <person name="Lopez S.C."/>
            <person name="Andreopoulos B."/>
            <person name="Pangilinan J."/>
            <person name="Lipzen A."/>
            <person name="Riley R."/>
            <person name="Ahrendt S."/>
            <person name="Ng V."/>
            <person name="Barry K."/>
            <person name="Daum C."/>
            <person name="Grigoriev I.V."/>
            <person name="Hilden K.S."/>
            <person name="Makela M.R."/>
            <person name="de Vries R.P."/>
        </authorList>
    </citation>
    <scope>NUCLEOTIDE SEQUENCE [LARGE SCALE GENOMIC DNA]</scope>
    <source>
        <strain evidence="2 3">CBS 464.89</strain>
    </source>
</reference>
<dbReference type="AlphaFoldDB" id="A0A4Q9Q4J8"/>
<evidence type="ECO:0000256" key="1">
    <source>
        <dbReference type="SAM" id="MobiDB-lite"/>
    </source>
</evidence>
<accession>A0A4Q9Q4J8</accession>
<name>A0A4Q9Q4J8_9APHY</name>
<keyword evidence="3" id="KW-1185">Reference proteome</keyword>
<feature type="compositionally biased region" description="Low complexity" evidence="1">
    <location>
        <begin position="128"/>
        <end position="154"/>
    </location>
</feature>